<dbReference type="GO" id="GO:0015288">
    <property type="term" value="F:porin activity"/>
    <property type="evidence" value="ECO:0007669"/>
    <property type="project" value="TreeGrafter"/>
</dbReference>
<dbReference type="PANTHER" id="PTHR30026:SF20">
    <property type="entry name" value="OUTER MEMBRANE PROTEIN TOLC"/>
    <property type="match status" value="1"/>
</dbReference>
<keyword evidence="6" id="KW-0472">Membrane</keyword>
<dbReference type="Pfam" id="PF02321">
    <property type="entry name" value="OEP"/>
    <property type="match status" value="1"/>
</dbReference>
<dbReference type="AlphaFoldDB" id="A0AB73AG79"/>
<gene>
    <name evidence="8" type="ORF">M119_3895</name>
</gene>
<dbReference type="EMBL" id="JGEU01000044">
    <property type="protein sequence ID" value="EYB08158.1"/>
    <property type="molecule type" value="Genomic_DNA"/>
</dbReference>
<dbReference type="InterPro" id="IPR051906">
    <property type="entry name" value="TolC-like"/>
</dbReference>
<comment type="subcellular location">
    <subcellularLocation>
        <location evidence="1">Cell outer membrane</location>
    </subcellularLocation>
</comment>
<sequence>MMKSSSSSVSANILSFDGLKHLRQLQYSKLNKKVAALQYEKAKNDLYLNITAYFLETLCAKENIGNCKNIVESLQKQEEQISIKVGHGKVTIADLLQIQARLADAENTLLSAKHNYDLSRMNLRQFLELKDYKTFVPNVTVVDSIEYCNFSQTDILNGIIYT</sequence>
<evidence type="ECO:0000256" key="2">
    <source>
        <dbReference type="ARBA" id="ARBA00007613"/>
    </source>
</evidence>
<dbReference type="RefSeq" id="WP_032581731.1">
    <property type="nucleotide sequence ID" value="NZ_JGEU01000044.1"/>
</dbReference>
<reference evidence="8 9" key="1">
    <citation type="submission" date="2014-02" db="EMBL/GenBank/DDBJ databases">
        <authorList>
            <person name="Sears C."/>
            <person name="Carroll K."/>
            <person name="Sack B.R."/>
            <person name="Qadri F."/>
            <person name="Myers L.L."/>
            <person name="Chung G.-T."/>
            <person name="Escheverria P."/>
            <person name="Fraser C.M."/>
            <person name="Sadzewicz L."/>
            <person name="Shefchek K.A."/>
            <person name="Tallon L."/>
            <person name="Das S.P."/>
            <person name="Daugherty S."/>
            <person name="Mongodin E.F."/>
        </authorList>
    </citation>
    <scope>NUCLEOTIDE SEQUENCE [LARGE SCALE GENOMIC DNA]</scope>
    <source>
        <strain evidence="8 9">3783N1-6</strain>
    </source>
</reference>
<evidence type="ECO:0000256" key="1">
    <source>
        <dbReference type="ARBA" id="ARBA00004442"/>
    </source>
</evidence>
<keyword evidence="7" id="KW-0998">Cell outer membrane</keyword>
<dbReference type="GO" id="GO:1990281">
    <property type="term" value="C:efflux pump complex"/>
    <property type="evidence" value="ECO:0007669"/>
    <property type="project" value="TreeGrafter"/>
</dbReference>
<dbReference type="PANTHER" id="PTHR30026">
    <property type="entry name" value="OUTER MEMBRANE PROTEIN TOLC"/>
    <property type="match status" value="1"/>
</dbReference>
<dbReference type="SUPFAM" id="SSF56954">
    <property type="entry name" value="Outer membrane efflux proteins (OEP)"/>
    <property type="match status" value="1"/>
</dbReference>
<evidence type="ECO:0000313" key="9">
    <source>
        <dbReference type="Proteomes" id="UP000021175"/>
    </source>
</evidence>
<accession>A0AB73AG79</accession>
<keyword evidence="3" id="KW-0813">Transport</keyword>
<evidence type="ECO:0000256" key="6">
    <source>
        <dbReference type="ARBA" id="ARBA00023136"/>
    </source>
</evidence>
<dbReference type="Proteomes" id="UP000021175">
    <property type="component" value="Unassembled WGS sequence"/>
</dbReference>
<dbReference type="GO" id="GO:0015562">
    <property type="term" value="F:efflux transmembrane transporter activity"/>
    <property type="evidence" value="ECO:0007669"/>
    <property type="project" value="InterPro"/>
</dbReference>
<evidence type="ECO:0000256" key="4">
    <source>
        <dbReference type="ARBA" id="ARBA00022452"/>
    </source>
</evidence>
<organism evidence="8 9">
    <name type="scientific">Bacteroides fragilis str. 3783N1-6</name>
    <dbReference type="NCBI Taxonomy" id="1339310"/>
    <lineage>
        <taxon>Bacteria</taxon>
        <taxon>Pseudomonadati</taxon>
        <taxon>Bacteroidota</taxon>
        <taxon>Bacteroidia</taxon>
        <taxon>Bacteroidales</taxon>
        <taxon>Bacteroidaceae</taxon>
        <taxon>Bacteroides</taxon>
    </lineage>
</organism>
<name>A0AB73AG79_BACFG</name>
<comment type="similarity">
    <text evidence="2">Belongs to the outer membrane factor (OMF) (TC 1.B.17) family.</text>
</comment>
<evidence type="ECO:0000256" key="5">
    <source>
        <dbReference type="ARBA" id="ARBA00022692"/>
    </source>
</evidence>
<keyword evidence="5" id="KW-0812">Transmembrane</keyword>
<dbReference type="GO" id="GO:0009279">
    <property type="term" value="C:cell outer membrane"/>
    <property type="evidence" value="ECO:0007669"/>
    <property type="project" value="UniProtKB-SubCell"/>
</dbReference>
<keyword evidence="4" id="KW-1134">Transmembrane beta strand</keyword>
<evidence type="ECO:0000256" key="7">
    <source>
        <dbReference type="ARBA" id="ARBA00023237"/>
    </source>
</evidence>
<protein>
    <submittedName>
        <fullName evidence="8">Outer membrane efflux family protein</fullName>
    </submittedName>
</protein>
<evidence type="ECO:0000313" key="8">
    <source>
        <dbReference type="EMBL" id="EYB08158.1"/>
    </source>
</evidence>
<dbReference type="InterPro" id="IPR003423">
    <property type="entry name" value="OMP_efflux"/>
</dbReference>
<comment type="caution">
    <text evidence="8">The sequence shown here is derived from an EMBL/GenBank/DDBJ whole genome shotgun (WGS) entry which is preliminary data.</text>
</comment>
<proteinExistence type="inferred from homology"/>
<evidence type="ECO:0000256" key="3">
    <source>
        <dbReference type="ARBA" id="ARBA00022448"/>
    </source>
</evidence>
<dbReference type="Gene3D" id="1.20.1600.10">
    <property type="entry name" value="Outer membrane efflux proteins (OEP)"/>
    <property type="match status" value="1"/>
</dbReference>